<sequence>MKKLMSPIMHDLAKQLNQGNPSAVTLFLESIKNQETPIIETCPIDDEYHLVTYIWLGDEQTKNAYIFGSFPGWDITANELDKLSYTNIWFKTFRTKEKFASTYYFSINDDFEQNWVKRSENYKRDPLNSKMFGHEAEPMSFLELGLSSQIDKTKQQTHIPKGKVETHQFHSSILKNERQLWIYTPHIYSPEQSSYDLLIMFDGRSMLQTLSAAATLDHLIHTKEIPPCILIGIDHVDRFTELTFYEEMNMFLTKELLPWIQKRYHVHADPYHTTIGGFSLGGLAAFYAALQYPDIFGNVLSLSGSVHWKKENDEGSHPWIENQFKRSSTLSLHIYMSAGELENKPLLEANRRLAQVLKEKEYQSTYVEFPGGHDVLWWHKQFAQGLVSLQQFKIPMK</sequence>
<dbReference type="Gene3D" id="3.40.50.1820">
    <property type="entry name" value="alpha/beta hydrolase"/>
    <property type="match status" value="1"/>
</dbReference>
<evidence type="ECO:0000313" key="1">
    <source>
        <dbReference type="EMBL" id="MEI4802935.1"/>
    </source>
</evidence>
<dbReference type="InterPro" id="IPR029058">
    <property type="entry name" value="AB_hydrolase_fold"/>
</dbReference>
<accession>A0ABU8FJS0</accession>
<comment type="caution">
    <text evidence="1">The sequence shown here is derived from an EMBL/GenBank/DDBJ whole genome shotgun (WGS) entry which is preliminary data.</text>
</comment>
<dbReference type="Pfam" id="PF00756">
    <property type="entry name" value="Esterase"/>
    <property type="match status" value="1"/>
</dbReference>
<organism evidence="1 2">
    <name type="scientific">Bacillus bruguierae</name>
    <dbReference type="NCBI Taxonomy" id="3127667"/>
    <lineage>
        <taxon>Bacteria</taxon>
        <taxon>Bacillati</taxon>
        <taxon>Bacillota</taxon>
        <taxon>Bacilli</taxon>
        <taxon>Bacillales</taxon>
        <taxon>Bacillaceae</taxon>
        <taxon>Bacillus</taxon>
    </lineage>
</organism>
<dbReference type="SUPFAM" id="SSF53474">
    <property type="entry name" value="alpha/beta-Hydrolases"/>
    <property type="match status" value="1"/>
</dbReference>
<dbReference type="GO" id="GO:0016787">
    <property type="term" value="F:hydrolase activity"/>
    <property type="evidence" value="ECO:0007669"/>
    <property type="project" value="UniProtKB-KW"/>
</dbReference>
<protein>
    <submittedName>
        <fullName evidence="1">Alpha/beta hydrolase-fold protein</fullName>
    </submittedName>
</protein>
<dbReference type="Proteomes" id="UP001372526">
    <property type="component" value="Unassembled WGS sequence"/>
</dbReference>
<dbReference type="InterPro" id="IPR050583">
    <property type="entry name" value="Mycobacterial_A85_antigen"/>
</dbReference>
<reference evidence="1 2" key="1">
    <citation type="submission" date="2024-01" db="EMBL/GenBank/DDBJ databases">
        <title>Seven novel Bacillus-like species.</title>
        <authorList>
            <person name="Liu G."/>
        </authorList>
    </citation>
    <scope>NUCLEOTIDE SEQUENCE [LARGE SCALE GENOMIC DNA]</scope>
    <source>
        <strain evidence="1 2">FJAT-51639</strain>
    </source>
</reference>
<dbReference type="PANTHER" id="PTHR48098:SF3">
    <property type="entry name" value="IRON(III) ENTEROBACTIN ESTERASE"/>
    <property type="match status" value="1"/>
</dbReference>
<dbReference type="RefSeq" id="WP_336473375.1">
    <property type="nucleotide sequence ID" value="NZ_JBAWSX010000010.1"/>
</dbReference>
<dbReference type="InterPro" id="IPR014756">
    <property type="entry name" value="Ig_E-set"/>
</dbReference>
<keyword evidence="1" id="KW-0378">Hydrolase</keyword>
<name>A0ABU8FJS0_9BACI</name>
<dbReference type="EMBL" id="JBAWSX010000010">
    <property type="protein sequence ID" value="MEI4802935.1"/>
    <property type="molecule type" value="Genomic_DNA"/>
</dbReference>
<proteinExistence type="predicted"/>
<dbReference type="InterPro" id="IPR000801">
    <property type="entry name" value="Esterase-like"/>
</dbReference>
<dbReference type="SUPFAM" id="SSF81296">
    <property type="entry name" value="E set domains"/>
    <property type="match status" value="1"/>
</dbReference>
<dbReference type="InterPro" id="IPR013783">
    <property type="entry name" value="Ig-like_fold"/>
</dbReference>
<dbReference type="Gene3D" id="2.60.40.10">
    <property type="entry name" value="Immunoglobulins"/>
    <property type="match status" value="1"/>
</dbReference>
<dbReference type="PANTHER" id="PTHR48098">
    <property type="entry name" value="ENTEROCHELIN ESTERASE-RELATED"/>
    <property type="match status" value="1"/>
</dbReference>
<evidence type="ECO:0000313" key="2">
    <source>
        <dbReference type="Proteomes" id="UP001372526"/>
    </source>
</evidence>
<keyword evidence="2" id="KW-1185">Reference proteome</keyword>
<gene>
    <name evidence="1" type="ORF">WAZ07_16780</name>
</gene>